<reference evidence="4" key="1">
    <citation type="submission" date="2023-08" db="EMBL/GenBank/DDBJ databases">
        <title>A de novo genome assembly of Solanum verrucosum Schlechtendal, a Mexican diploid species geographically isolated from the other diploid A-genome species in potato relatives.</title>
        <authorList>
            <person name="Hosaka K."/>
        </authorList>
    </citation>
    <scope>NUCLEOTIDE SEQUENCE</scope>
    <source>
        <tissue evidence="4">Young leaves</tissue>
    </source>
</reference>
<evidence type="ECO:0000313" key="5">
    <source>
        <dbReference type="Proteomes" id="UP001234989"/>
    </source>
</evidence>
<dbReference type="Proteomes" id="UP001234989">
    <property type="component" value="Chromosome 1"/>
</dbReference>
<dbReference type="PANTHER" id="PTHR42907">
    <property type="entry name" value="FMN-LINKED OXIDOREDUCTASES SUPERFAMILY PROTEIN"/>
    <property type="match status" value="1"/>
</dbReference>
<protein>
    <submittedName>
        <fullName evidence="4">Uncharacterized protein</fullName>
    </submittedName>
</protein>
<dbReference type="AlphaFoldDB" id="A0AAF0TB50"/>
<dbReference type="InterPro" id="IPR013785">
    <property type="entry name" value="Aldolase_TIM"/>
</dbReference>
<gene>
    <name evidence="4" type="ORF">MTR67_004193</name>
</gene>
<proteinExistence type="predicted"/>
<organism evidence="4 5">
    <name type="scientific">Solanum verrucosum</name>
    <dbReference type="NCBI Taxonomy" id="315347"/>
    <lineage>
        <taxon>Eukaryota</taxon>
        <taxon>Viridiplantae</taxon>
        <taxon>Streptophyta</taxon>
        <taxon>Embryophyta</taxon>
        <taxon>Tracheophyta</taxon>
        <taxon>Spermatophyta</taxon>
        <taxon>Magnoliopsida</taxon>
        <taxon>eudicotyledons</taxon>
        <taxon>Gunneridae</taxon>
        <taxon>Pentapetalae</taxon>
        <taxon>asterids</taxon>
        <taxon>lamiids</taxon>
        <taxon>Solanales</taxon>
        <taxon>Solanaceae</taxon>
        <taxon>Solanoideae</taxon>
        <taxon>Solaneae</taxon>
        <taxon>Solanum</taxon>
    </lineage>
</organism>
<name>A0AAF0TB50_SOLVR</name>
<keyword evidence="3" id="KW-0694">RNA-binding</keyword>
<dbReference type="GO" id="GO:0000049">
    <property type="term" value="F:tRNA binding"/>
    <property type="evidence" value="ECO:0007669"/>
    <property type="project" value="UniProtKB-KW"/>
</dbReference>
<dbReference type="SUPFAM" id="SSF51395">
    <property type="entry name" value="FMN-linked oxidoreductases"/>
    <property type="match status" value="1"/>
</dbReference>
<keyword evidence="5" id="KW-1185">Reference proteome</keyword>
<keyword evidence="1" id="KW-0820">tRNA-binding</keyword>
<dbReference type="Gene3D" id="3.20.20.70">
    <property type="entry name" value="Aldolase class I"/>
    <property type="match status" value="1"/>
</dbReference>
<dbReference type="GO" id="GO:0017150">
    <property type="term" value="F:tRNA dihydrouridine synthase activity"/>
    <property type="evidence" value="ECO:0007669"/>
    <property type="project" value="InterPro"/>
</dbReference>
<evidence type="ECO:0000256" key="1">
    <source>
        <dbReference type="ARBA" id="ARBA00022555"/>
    </source>
</evidence>
<sequence>MQRMLRLWMTRAWATIDSQSCSSRHWFGSVLLSPFVSQFIDSLFCIYKPLYLNSVAPMMDCTDKHYRTLARLISKKGVALHRIVYQTGNLVKFCCMDCGCLNPRVAGHGCFGVLSCLIRKLYAASMCIIAANTNLPVSVKCRIGLDDHDSYNELCKLFKLSFPHRK</sequence>
<evidence type="ECO:0000256" key="2">
    <source>
        <dbReference type="ARBA" id="ARBA00022857"/>
    </source>
</evidence>
<evidence type="ECO:0000313" key="4">
    <source>
        <dbReference type="EMBL" id="WMV10808.1"/>
    </source>
</evidence>
<dbReference type="InterPro" id="IPR004653">
    <property type="entry name" value="DusA"/>
</dbReference>
<evidence type="ECO:0000256" key="3">
    <source>
        <dbReference type="ARBA" id="ARBA00022884"/>
    </source>
</evidence>
<accession>A0AAF0TB50</accession>
<dbReference type="PANTHER" id="PTHR42907:SF1">
    <property type="entry name" value="FMN-LINKED OXIDOREDUCTASES SUPERFAMILY PROTEIN"/>
    <property type="match status" value="1"/>
</dbReference>
<dbReference type="EMBL" id="CP133612">
    <property type="protein sequence ID" value="WMV10808.1"/>
    <property type="molecule type" value="Genomic_DNA"/>
</dbReference>
<keyword evidence="2" id="KW-0521">NADP</keyword>